<keyword evidence="1" id="KW-0472">Membrane</keyword>
<proteinExistence type="predicted"/>
<feature type="transmembrane region" description="Helical" evidence="1">
    <location>
        <begin position="125"/>
        <end position="143"/>
    </location>
</feature>
<sequence>MAKRNNNQANPTEQEKLEHVDAEKVETEYHIGAGGKIEQTPEEKKKMYKESLIRTVAASVLGIIFGLICYFMLGSAATPEGETTPLRLAWFIVLPLVLIFTYYIQRRLLFPVLRMDMKLLNWKDWFGIEFLVLLYCIVTWTILLNTNLL</sequence>
<gene>
    <name evidence="2" type="ORF">C7391_0330</name>
</gene>
<dbReference type="Proteomes" id="UP000294855">
    <property type="component" value="Unassembled WGS sequence"/>
</dbReference>
<feature type="transmembrane region" description="Helical" evidence="1">
    <location>
        <begin position="52"/>
        <end position="73"/>
    </location>
</feature>
<dbReference type="EMBL" id="SNYS01000005">
    <property type="protein sequence ID" value="TDQ71225.1"/>
    <property type="molecule type" value="Genomic_DNA"/>
</dbReference>
<evidence type="ECO:0000313" key="3">
    <source>
        <dbReference type="Proteomes" id="UP000294855"/>
    </source>
</evidence>
<dbReference type="OrthoDB" id="50040at2157"/>
<keyword evidence="3" id="KW-1185">Reference proteome</keyword>
<evidence type="ECO:0000313" key="2">
    <source>
        <dbReference type="EMBL" id="TDQ71225.1"/>
    </source>
</evidence>
<keyword evidence="1" id="KW-0812">Transmembrane</keyword>
<accession>A0A484F7Y0</accession>
<dbReference type="RefSeq" id="WP_133516799.1">
    <property type="nucleotide sequence ID" value="NZ_JAJENP010000002.1"/>
</dbReference>
<name>A0A484F7Y0_9EURY</name>
<evidence type="ECO:0000256" key="1">
    <source>
        <dbReference type="SAM" id="Phobius"/>
    </source>
</evidence>
<dbReference type="Pfam" id="PF19094">
    <property type="entry name" value="EMC6_arch"/>
    <property type="match status" value="1"/>
</dbReference>
<dbReference type="AlphaFoldDB" id="A0A484F7Y0"/>
<keyword evidence="1" id="KW-1133">Transmembrane helix</keyword>
<comment type="caution">
    <text evidence="2">The sequence shown here is derived from an EMBL/GenBank/DDBJ whole genome shotgun (WGS) entry which is preliminary data.</text>
</comment>
<organism evidence="2 3">
    <name type="scientific">Methanimicrococcus blatticola</name>
    <dbReference type="NCBI Taxonomy" id="91560"/>
    <lineage>
        <taxon>Archaea</taxon>
        <taxon>Methanobacteriati</taxon>
        <taxon>Methanobacteriota</taxon>
        <taxon>Stenosarchaea group</taxon>
        <taxon>Methanomicrobia</taxon>
        <taxon>Methanosarcinales</taxon>
        <taxon>Methanosarcinaceae</taxon>
        <taxon>Methanimicrococcus</taxon>
    </lineage>
</organism>
<protein>
    <submittedName>
        <fullName evidence="2">Uncharacterized protein</fullName>
    </submittedName>
</protein>
<reference evidence="2 3" key="1">
    <citation type="submission" date="2019-03" db="EMBL/GenBank/DDBJ databases">
        <title>Genomic Encyclopedia of Type Strains, Phase IV (KMG-IV): sequencing the most valuable type-strain genomes for metagenomic binning, comparative biology and taxonomic classification.</title>
        <authorList>
            <person name="Goeker M."/>
        </authorList>
    </citation>
    <scope>NUCLEOTIDE SEQUENCE [LARGE SCALE GENOMIC DNA]</scope>
    <source>
        <strain evidence="2 3">DSM 13328</strain>
    </source>
</reference>
<feature type="transmembrane region" description="Helical" evidence="1">
    <location>
        <begin position="85"/>
        <end position="104"/>
    </location>
</feature>
<dbReference type="InterPro" id="IPR043941">
    <property type="entry name" value="EMC6-arch"/>
</dbReference>